<sequence>MFAFLKGSSKIHAKNPKTIKYKDIFYGKKRIMFVLLLIFGFIVFSAISLLVKLAELTKTTFVVDKISYSSKNASKMNVIFRLKDYKSPIRFSISKIQVRFGDNIKTTAEAIEVKKKQDFIINCNLNMEKCFCENFDYKNFKLTVECKLKVHFLLIPYIFIINYNKNLNLRSRGKTDRSWYNEIELNSVVNRNKNWESCVSSVNKRKFFESVFPQSTEIDIEFDDLHMFFKPDVFSLVTFKGFKYNSKEKEGLLSMEFIRDYDNRSFQTFLLKFLANEQHLILDRFEQNGKVHKIMFDPLHRIKTEIEPFFSQPWVALKKLKLQEKISFSMEFAEDSFCDFLYMCCYFFMKNHVVFFEGRQNKDLVLKGTATLLERGAQVEFEIYDFNVFFRFCIYTEPRMSFEIVNPDHFMLSLIEDVKFITNLFKNYSVYYKNNVTNVNESQIDFSKSFLVEHKIKQKGPSDNLNQVEITSTCKFRDINDLDREDLSEYALLDLCEDIEFFPMASRFSGFGAIKKGEFFLKNAEDSTSNKMFGTYIQVATLIFNQDALEILNNKGVDAIFNLFGSGFGFQFKNGRVFDIQKLLTGPDEYGFIDYATTDNYNDKSIFIDNDNIRDDPDVKFGKFALQLKENLHILNLKTILSTAKNCMFKDFKKRMFPNDNQKMIFEQIMYFEPMHTTIACKKNDKLQKFCDLSIVKSAQMNFTFIDGYFYLDMPKPTEVSINFFDEFLNAEDIIFQVKDGCWLGAIIGNFTKVQVGRDDTPICKKWMADWSNFGMNLDFKITEDSLLDVIFKFYIPQELIDTAESIEFIDFMPFKIKGISTVENEIFDIYVSYKSSKDKTFILEVLLKFNMNIKTHIDAIDIKIIYSYGAFSAKSFDTNTAMFFSALYVKNLSTWEEFEQHCVRNIPKFVGLSLDGEKSDLENEDGQSLKIEAKFYIDMDMFVCDFASKIAEFIKSKFFAPTFFLKYNFENLAIIEIFYKNKLFLKAGKLKSDGTFSYPLAYSSVMYDITPLPGHDAEQFYDCPFILHKAFFAKDSEEHYIYFIDRNIENCQKICCNPLREEKYIIKEIQQHTAKILDLEFIYYKYHNFKGKDTTGNKTVDTFFNPHIESCAGKMDAEVTVYNSLGSDIKLDPKQFSIKSPLCLGFTKLQNLMVEKKVSTSIIFCLFADLDGGFQINIACPFLFMIDEVKSKIWCTAIASLGTNLFVMVDFRDRFDDPELNLIGHNFAINVYAATPKKNPIIDKFKKVRPNLSKNAFIWISTNKCNLLVDFKHHFDIDDNKINTALYLVSEHNMIYWITQTLNYTNYRFYDSIYGLVHDRYEYGLNREDFRYKIPIYGDLKESFKDRAVILPNATKLIKKKREIFERCMETIILENR</sequence>
<accession>A0A1W0E6K3</accession>
<keyword evidence="1" id="KW-1133">Transmembrane helix</keyword>
<dbReference type="VEuPathDB" id="MicrosporidiaDB:EHP00_238"/>
<keyword evidence="3" id="KW-1185">Reference proteome</keyword>
<evidence type="ECO:0000313" key="3">
    <source>
        <dbReference type="Proteomes" id="UP000192758"/>
    </source>
</evidence>
<evidence type="ECO:0000313" key="2">
    <source>
        <dbReference type="EMBL" id="OQS54884.1"/>
    </source>
</evidence>
<gene>
    <name evidence="2" type="ORF">EHP00_238</name>
</gene>
<feature type="transmembrane region" description="Helical" evidence="1">
    <location>
        <begin position="31"/>
        <end position="51"/>
    </location>
</feature>
<keyword evidence="1" id="KW-0472">Membrane</keyword>
<reference evidence="2 3" key="1">
    <citation type="journal article" date="2017" name="Environ. Microbiol.">
        <title>Decay of the glycolytic pathway and adaptation to intranuclear parasitism within Enterocytozoonidae microsporidia.</title>
        <authorList>
            <person name="Wiredu Boakye D."/>
            <person name="Jaroenlak P."/>
            <person name="Prachumwat A."/>
            <person name="Williams T.A."/>
            <person name="Bateman K.S."/>
            <person name="Itsathitphaisarn O."/>
            <person name="Sritunyalucksana K."/>
            <person name="Paszkiewicz K.H."/>
            <person name="Moore K.A."/>
            <person name="Stentiford G.D."/>
            <person name="Williams B.A."/>
        </authorList>
    </citation>
    <scope>NUCLEOTIDE SEQUENCE [LARGE SCALE GENOMIC DNA]</scope>
    <source>
        <strain evidence="2 3">TH1</strain>
    </source>
</reference>
<evidence type="ECO:0000256" key="1">
    <source>
        <dbReference type="SAM" id="Phobius"/>
    </source>
</evidence>
<comment type="caution">
    <text evidence="2">The sequence shown here is derived from an EMBL/GenBank/DDBJ whole genome shotgun (WGS) entry which is preliminary data.</text>
</comment>
<organism evidence="2 3">
    <name type="scientific">Ecytonucleospora hepatopenaei</name>
    <dbReference type="NCBI Taxonomy" id="646526"/>
    <lineage>
        <taxon>Eukaryota</taxon>
        <taxon>Fungi</taxon>
        <taxon>Fungi incertae sedis</taxon>
        <taxon>Microsporidia</taxon>
        <taxon>Enterocytozoonidae</taxon>
        <taxon>Ecytonucleospora</taxon>
    </lineage>
</organism>
<dbReference type="EMBL" id="MNPJ01000016">
    <property type="protein sequence ID" value="OQS54884.1"/>
    <property type="molecule type" value="Genomic_DNA"/>
</dbReference>
<dbReference type="Proteomes" id="UP000192758">
    <property type="component" value="Unassembled WGS sequence"/>
</dbReference>
<name>A0A1W0E6K3_9MICR</name>
<proteinExistence type="predicted"/>
<dbReference type="OrthoDB" id="10550727at2759"/>
<protein>
    <submittedName>
        <fullName evidence="2">Uncharacterized protein</fullName>
    </submittedName>
</protein>
<keyword evidence="1" id="KW-0812">Transmembrane</keyword>